<keyword evidence="1" id="KW-0472">Membrane</keyword>
<reference evidence="3" key="1">
    <citation type="journal article" date="2019" name="Int. J. Syst. Evol. Microbiol.">
        <title>The Global Catalogue of Microorganisms (GCM) 10K type strain sequencing project: providing services to taxonomists for standard genome sequencing and annotation.</title>
        <authorList>
            <consortium name="The Broad Institute Genomics Platform"/>
            <consortium name="The Broad Institute Genome Sequencing Center for Infectious Disease"/>
            <person name="Wu L."/>
            <person name="Ma J."/>
        </authorList>
    </citation>
    <scope>NUCLEOTIDE SEQUENCE [LARGE SCALE GENOMIC DNA]</scope>
    <source>
        <strain evidence="3">CCUG 56607</strain>
    </source>
</reference>
<organism evidence="2 3">
    <name type="scientific">Thalassobacillus hwangdonensis</name>
    <dbReference type="NCBI Taxonomy" id="546108"/>
    <lineage>
        <taxon>Bacteria</taxon>
        <taxon>Bacillati</taxon>
        <taxon>Bacillota</taxon>
        <taxon>Bacilli</taxon>
        <taxon>Bacillales</taxon>
        <taxon>Bacillaceae</taxon>
        <taxon>Thalassobacillus</taxon>
    </lineage>
</organism>
<keyword evidence="1" id="KW-1133">Transmembrane helix</keyword>
<protein>
    <submittedName>
        <fullName evidence="2">Uncharacterized protein</fullName>
    </submittedName>
</protein>
<sequence length="239" mass="26938">MGFLPLIINLIVFIIIIVVFSRFIKPNNKRARNFWYGKRIWKVFAGYAILLVVGAAIYLLIPMEGAMEAKTVSDKEMEAAERLDVEMTNKALAGNIEEIDESFKRKSWEFTIKSDVILVNHYDTHGLLVIAEHINGASDKIEVSYYQPQAYIKNIKVDHEALMPKLSSSDNHINIQKGAKSDFQAVTINHEYPVNQFREDYISGMVGESFIGGMVGRGLLYMKVPANKKVDGADHVIGN</sequence>
<keyword evidence="3" id="KW-1185">Reference proteome</keyword>
<keyword evidence="1" id="KW-0812">Transmembrane</keyword>
<dbReference type="RefSeq" id="WP_386063359.1">
    <property type="nucleotide sequence ID" value="NZ_JBHTKL010000006.1"/>
</dbReference>
<dbReference type="EMBL" id="JBHTKL010000006">
    <property type="protein sequence ID" value="MFD1020889.1"/>
    <property type="molecule type" value="Genomic_DNA"/>
</dbReference>
<feature type="transmembrane region" description="Helical" evidence="1">
    <location>
        <begin position="44"/>
        <end position="61"/>
    </location>
</feature>
<comment type="caution">
    <text evidence="2">The sequence shown here is derived from an EMBL/GenBank/DDBJ whole genome shotgun (WGS) entry which is preliminary data.</text>
</comment>
<gene>
    <name evidence="2" type="ORF">ACFQ2J_17000</name>
</gene>
<dbReference type="Proteomes" id="UP001596990">
    <property type="component" value="Unassembled WGS sequence"/>
</dbReference>
<name>A0ABW3L8E4_9BACI</name>
<accession>A0ABW3L8E4</accession>
<evidence type="ECO:0000256" key="1">
    <source>
        <dbReference type="SAM" id="Phobius"/>
    </source>
</evidence>
<evidence type="ECO:0000313" key="2">
    <source>
        <dbReference type="EMBL" id="MFD1020889.1"/>
    </source>
</evidence>
<feature type="transmembrane region" description="Helical" evidence="1">
    <location>
        <begin position="6"/>
        <end position="24"/>
    </location>
</feature>
<evidence type="ECO:0000313" key="3">
    <source>
        <dbReference type="Proteomes" id="UP001596990"/>
    </source>
</evidence>
<proteinExistence type="predicted"/>